<dbReference type="AlphaFoldDB" id="A0ABD3R9P9"/>
<dbReference type="InterPro" id="IPR036869">
    <property type="entry name" value="J_dom_sf"/>
</dbReference>
<gene>
    <name evidence="3" type="ORF">ACHAXA_001822</name>
</gene>
<dbReference type="Gene3D" id="1.25.40.10">
    <property type="entry name" value="Tetratricopeptide repeat domain"/>
    <property type="match status" value="1"/>
</dbReference>
<feature type="compositionally biased region" description="Polar residues" evidence="1">
    <location>
        <begin position="1"/>
        <end position="13"/>
    </location>
</feature>
<evidence type="ECO:0000256" key="1">
    <source>
        <dbReference type="SAM" id="MobiDB-lite"/>
    </source>
</evidence>
<dbReference type="SMART" id="SM00028">
    <property type="entry name" value="TPR"/>
    <property type="match status" value="4"/>
</dbReference>
<sequence length="924" mass="99658">MSSLVASSSTMPNSLRSSAVSLSSLNSTRSHQSTAAASTSSPPVAPIRPASSSSSSSVASASVSSMRSRGGGGGGGGEASTSAVSVSSVNSARSRRSLASSSSSSSSAAHAAVVNTSSTSIPPPKTASSSSVASVSSVRSRASNTSSMAASVAASYASSRVSRSSSIAPDCASMSTVGASNVRRTHDPTSILDDIGGSIPSLTSALERELRRSKASGSSDISLAMLYVRRSDAFLDMGAYDASARDARLALECAKSISSSSSSASTSSKPYHRSSIDGAATIRTTLARSLALCALGYSLLGAGRDPDEIAVAFEESASVARWGLDDITDDRDAVDKRSLRDVVARATAGTSSLKEFRALRARLRRDVGRDVEALDMALGISPGDLELHLSKVKYLMRSRRWHDIANHCERLAAKAARWEGMFRDGDLTDVDPLIGSSSPPLGTAFVNSIRERMPALVELRSDFFAENSDDDNRSVPPHQRMLSPKAARDAVFRLPYDLLLHYLRALRLEERFEAATVAGKALLDFIDGAKVVGNDARAVNHCLRVEFDKLERTIKLKDEANALFRDGHYDSALVRYGQVLAIDGDSGRRAGPARSILRQPSRAVATATANPAGGRLHAVLHSNRSACFSAMGKQEEAIREASHAIEIHPTYMKAILRRGKCNAMVGQLEMARADYGRYVSLVEEAMRQRGSNQYPRSNQGSACYFDLPSNVSVSQLEVVKREMKSLIGEQPPAREINARERTGGRWIRRTGRGRRRKLWWTKPNGCWFCQKDVRSHVVPQPSHQPPAADDAQRRRKVTFSAPSVSSIPPHLIPPPQSFPPKQPNDNSYPSLVKLRPAFDRPLDAPSAIDPGVDYYAVLGLTIDASESDIKRAYHTLARMYHPDRNKSEEAILLFQDISFAHTILVDTKGKRREYDNARKGLLDP</sequence>
<feature type="region of interest" description="Disordered" evidence="1">
    <location>
        <begin position="777"/>
        <end position="827"/>
    </location>
</feature>
<dbReference type="InterPro" id="IPR001623">
    <property type="entry name" value="DnaJ_domain"/>
</dbReference>
<dbReference type="PANTHER" id="PTHR44200:SF1">
    <property type="entry name" value="DNAJ HOMOLOG SUBFAMILY C MEMBER 7"/>
    <property type="match status" value="1"/>
</dbReference>
<feature type="compositionally biased region" description="Low complexity" evidence="1">
    <location>
        <begin position="14"/>
        <end position="68"/>
    </location>
</feature>
<evidence type="ECO:0000259" key="2">
    <source>
        <dbReference type="PROSITE" id="PS50076"/>
    </source>
</evidence>
<dbReference type="SUPFAM" id="SSF48452">
    <property type="entry name" value="TPR-like"/>
    <property type="match status" value="1"/>
</dbReference>
<dbReference type="InterPro" id="IPR052758">
    <property type="entry name" value="SRC_co-chaperone"/>
</dbReference>
<feature type="region of interest" description="Disordered" evidence="1">
    <location>
        <begin position="115"/>
        <end position="135"/>
    </location>
</feature>
<organism evidence="3 4">
    <name type="scientific">Cyclostephanos tholiformis</name>
    <dbReference type="NCBI Taxonomy" id="382380"/>
    <lineage>
        <taxon>Eukaryota</taxon>
        <taxon>Sar</taxon>
        <taxon>Stramenopiles</taxon>
        <taxon>Ochrophyta</taxon>
        <taxon>Bacillariophyta</taxon>
        <taxon>Coscinodiscophyceae</taxon>
        <taxon>Thalassiosirophycidae</taxon>
        <taxon>Stephanodiscales</taxon>
        <taxon>Stephanodiscaceae</taxon>
        <taxon>Cyclostephanos</taxon>
    </lineage>
</organism>
<keyword evidence="4" id="KW-1185">Reference proteome</keyword>
<proteinExistence type="predicted"/>
<feature type="compositionally biased region" description="Gly residues" evidence="1">
    <location>
        <begin position="69"/>
        <end position="78"/>
    </location>
</feature>
<evidence type="ECO:0000313" key="4">
    <source>
        <dbReference type="Proteomes" id="UP001530377"/>
    </source>
</evidence>
<dbReference type="Pfam" id="PF00226">
    <property type="entry name" value="DnaJ"/>
    <property type="match status" value="1"/>
</dbReference>
<name>A0ABD3R9P9_9STRA</name>
<dbReference type="Proteomes" id="UP001530377">
    <property type="component" value="Unassembled WGS sequence"/>
</dbReference>
<comment type="caution">
    <text evidence="3">The sequence shown here is derived from an EMBL/GenBank/DDBJ whole genome shotgun (WGS) entry which is preliminary data.</text>
</comment>
<dbReference type="SUPFAM" id="SSF46565">
    <property type="entry name" value="Chaperone J-domain"/>
    <property type="match status" value="1"/>
</dbReference>
<dbReference type="EMBL" id="JALLPB020000396">
    <property type="protein sequence ID" value="KAL3809548.1"/>
    <property type="molecule type" value="Genomic_DNA"/>
</dbReference>
<protein>
    <recommendedName>
        <fullName evidence="2">J domain-containing protein</fullName>
    </recommendedName>
</protein>
<accession>A0ABD3R9P9</accession>
<dbReference type="InterPro" id="IPR011990">
    <property type="entry name" value="TPR-like_helical_dom_sf"/>
</dbReference>
<dbReference type="SMART" id="SM00271">
    <property type="entry name" value="DnaJ"/>
    <property type="match status" value="1"/>
</dbReference>
<feature type="domain" description="J" evidence="2">
    <location>
        <begin position="853"/>
        <end position="918"/>
    </location>
</feature>
<feature type="region of interest" description="Disordered" evidence="1">
    <location>
        <begin position="1"/>
        <end position="88"/>
    </location>
</feature>
<feature type="compositionally biased region" description="Low complexity" evidence="1">
    <location>
        <begin position="79"/>
        <end position="88"/>
    </location>
</feature>
<dbReference type="Gene3D" id="1.10.287.110">
    <property type="entry name" value="DnaJ domain"/>
    <property type="match status" value="1"/>
</dbReference>
<dbReference type="PROSITE" id="PS50076">
    <property type="entry name" value="DNAJ_2"/>
    <property type="match status" value="1"/>
</dbReference>
<evidence type="ECO:0000313" key="3">
    <source>
        <dbReference type="EMBL" id="KAL3809548.1"/>
    </source>
</evidence>
<dbReference type="PRINTS" id="PR00625">
    <property type="entry name" value="JDOMAIN"/>
</dbReference>
<dbReference type="PANTHER" id="PTHR44200">
    <property type="entry name" value="DNAJ HOMOLOG SUBFAMILY C MEMBER 7"/>
    <property type="match status" value="1"/>
</dbReference>
<reference evidence="3 4" key="1">
    <citation type="submission" date="2024-10" db="EMBL/GenBank/DDBJ databases">
        <title>Updated reference genomes for cyclostephanoid diatoms.</title>
        <authorList>
            <person name="Roberts W.R."/>
            <person name="Alverson A.J."/>
        </authorList>
    </citation>
    <scope>NUCLEOTIDE SEQUENCE [LARGE SCALE GENOMIC DNA]</scope>
    <source>
        <strain evidence="3 4">AJA228-03</strain>
    </source>
</reference>
<dbReference type="InterPro" id="IPR019734">
    <property type="entry name" value="TPR_rpt"/>
</dbReference>
<dbReference type="CDD" id="cd06257">
    <property type="entry name" value="DnaJ"/>
    <property type="match status" value="1"/>
</dbReference>
<feature type="compositionally biased region" description="Pro residues" evidence="1">
    <location>
        <begin position="810"/>
        <end position="822"/>
    </location>
</feature>